<dbReference type="GO" id="GO:0043190">
    <property type="term" value="C:ATP-binding cassette (ABC) transporter complex"/>
    <property type="evidence" value="ECO:0007669"/>
    <property type="project" value="InterPro"/>
</dbReference>
<evidence type="ECO:0000256" key="1">
    <source>
        <dbReference type="ARBA" id="ARBA00004418"/>
    </source>
</evidence>
<name>A0A1U9MGB5_9HYPH</name>
<organism evidence="6 7">
    <name type="scientific">Bartonella choladocola</name>
    <dbReference type="NCBI Taxonomy" id="2750995"/>
    <lineage>
        <taxon>Bacteria</taxon>
        <taxon>Pseudomonadati</taxon>
        <taxon>Pseudomonadota</taxon>
        <taxon>Alphaproteobacteria</taxon>
        <taxon>Hyphomicrobiales</taxon>
        <taxon>Bartonellaceae</taxon>
        <taxon>Bartonella</taxon>
    </lineage>
</organism>
<dbReference type="Gene3D" id="3.90.76.10">
    <property type="entry name" value="Dipeptide-binding Protein, Domain 1"/>
    <property type="match status" value="1"/>
</dbReference>
<feature type="domain" description="Solute-binding protein family 5" evidence="5">
    <location>
        <begin position="88"/>
        <end position="447"/>
    </location>
</feature>
<dbReference type="EMBL" id="CP015625">
    <property type="protein sequence ID" value="AQT46712.1"/>
    <property type="molecule type" value="Genomic_DNA"/>
</dbReference>
<dbReference type="Gene3D" id="3.40.190.10">
    <property type="entry name" value="Periplasmic binding protein-like II"/>
    <property type="match status" value="1"/>
</dbReference>
<dbReference type="Proteomes" id="UP000189632">
    <property type="component" value="Chromosome"/>
</dbReference>
<evidence type="ECO:0000313" key="6">
    <source>
        <dbReference type="EMBL" id="AQT46712.1"/>
    </source>
</evidence>
<dbReference type="PIRSF" id="PIRSF002741">
    <property type="entry name" value="MppA"/>
    <property type="match status" value="1"/>
</dbReference>
<keyword evidence="4" id="KW-0472">Membrane</keyword>
<dbReference type="STRING" id="1686310.BBC0244_005930"/>
<dbReference type="KEGG" id="bapi:BBC0122_005830"/>
<dbReference type="InterPro" id="IPR030678">
    <property type="entry name" value="Peptide/Ni-bd"/>
</dbReference>
<evidence type="ECO:0000256" key="4">
    <source>
        <dbReference type="SAM" id="Phobius"/>
    </source>
</evidence>
<dbReference type="Pfam" id="PF00496">
    <property type="entry name" value="SBP_bac_5"/>
    <property type="match status" value="1"/>
</dbReference>
<dbReference type="PANTHER" id="PTHR30290:SF38">
    <property type="entry name" value="D,D-DIPEPTIDE-BINDING PERIPLASMIC PROTEIN DDPA-RELATED"/>
    <property type="match status" value="1"/>
</dbReference>
<dbReference type="SUPFAM" id="SSF53850">
    <property type="entry name" value="Periplasmic binding protein-like II"/>
    <property type="match status" value="1"/>
</dbReference>
<dbReference type="InterPro" id="IPR039424">
    <property type="entry name" value="SBP_5"/>
</dbReference>
<evidence type="ECO:0000256" key="2">
    <source>
        <dbReference type="ARBA" id="ARBA00005695"/>
    </source>
</evidence>
<dbReference type="PANTHER" id="PTHR30290">
    <property type="entry name" value="PERIPLASMIC BINDING COMPONENT OF ABC TRANSPORTER"/>
    <property type="match status" value="1"/>
</dbReference>
<dbReference type="GO" id="GO:0015833">
    <property type="term" value="P:peptide transport"/>
    <property type="evidence" value="ECO:0007669"/>
    <property type="project" value="TreeGrafter"/>
</dbReference>
<accession>A0A1U9MGB5</accession>
<keyword evidence="3" id="KW-0732">Signal</keyword>
<keyword evidence="7" id="KW-1185">Reference proteome</keyword>
<evidence type="ECO:0000256" key="3">
    <source>
        <dbReference type="ARBA" id="ARBA00022729"/>
    </source>
</evidence>
<feature type="transmembrane region" description="Helical" evidence="4">
    <location>
        <begin position="20"/>
        <end position="40"/>
    </location>
</feature>
<comment type="similarity">
    <text evidence="2">Belongs to the bacterial solute-binding protein 5 family.</text>
</comment>
<keyword evidence="4" id="KW-1133">Transmembrane helix</keyword>
<protein>
    <submittedName>
        <fullName evidence="6">Peptide/nickel transport system substrate-binding protein</fullName>
    </submittedName>
</protein>
<evidence type="ECO:0000259" key="5">
    <source>
        <dbReference type="Pfam" id="PF00496"/>
    </source>
</evidence>
<keyword evidence="4" id="KW-0812">Transmembrane</keyword>
<gene>
    <name evidence="6" type="ORF">BBC0122_005830</name>
</gene>
<sequence length="525" mass="58532">MKQLTDFSETDGKRNLLLKAIIGAVSFCFFCICSIVLVCFPTMASELKIALPDDPDSLDPVLSGTFSGRVVYMSMCDKLIDISREADFIPELAEDWNFSDDGKILKLDLRKDVVFHDGTPFNADAAVYSLKRAMSFSRSVRDNELASVAKIEATGPFELTIKLKYPDATLLSHLADRAGVMVSPKAAREMGSDFGLKPVCAGPFRFVEHVPRDRIVLEKFDRYWNSREIKLDRLTFLTIEDPAVRFANLRAGIVDMVDRLSPNDFDKAKKTSRLQTDSVASEGYIALVINIANSNKAGTPLGQQKLLRQAFSLAIDRASLNEHVYGGAMVVGNQPWAPDTVWFNPGFPVSPRNLEKARQLIEQAGFANQKIEVRISHSNDPTVVQAIEAIRTMVNEAGFQVSLHPQEDTKLAIDNSDGNFEVSAQKWSGRIDPDGNVYWFVTCGGGDNIGKYCNPELDKKLSLARQTLDPAERVDLYHYAASVLQEDMPVIYLGHPDNIYAYTRKLHGFQPYPDGLIRLSNVYKD</sequence>
<dbReference type="InterPro" id="IPR000914">
    <property type="entry name" value="SBP_5_dom"/>
</dbReference>
<dbReference type="AlphaFoldDB" id="A0A1U9MGB5"/>
<reference evidence="6 7" key="1">
    <citation type="submission" date="2016-11" db="EMBL/GenBank/DDBJ databases">
        <title>Comparative genomics of Bartonella apis.</title>
        <authorList>
            <person name="Engel P."/>
        </authorList>
    </citation>
    <scope>NUCLEOTIDE SEQUENCE [LARGE SCALE GENOMIC DNA]</scope>
    <source>
        <strain evidence="6 7">BBC0122</strain>
    </source>
</reference>
<dbReference type="GO" id="GO:1904680">
    <property type="term" value="F:peptide transmembrane transporter activity"/>
    <property type="evidence" value="ECO:0007669"/>
    <property type="project" value="TreeGrafter"/>
</dbReference>
<evidence type="ECO:0000313" key="7">
    <source>
        <dbReference type="Proteomes" id="UP000189632"/>
    </source>
</evidence>
<dbReference type="Gene3D" id="3.10.105.10">
    <property type="entry name" value="Dipeptide-binding Protein, Domain 3"/>
    <property type="match status" value="1"/>
</dbReference>
<dbReference type="GO" id="GO:0030288">
    <property type="term" value="C:outer membrane-bounded periplasmic space"/>
    <property type="evidence" value="ECO:0007669"/>
    <property type="project" value="UniProtKB-ARBA"/>
</dbReference>
<dbReference type="RefSeq" id="WP_369805208.1">
    <property type="nucleotide sequence ID" value="NZ_JACFRR010000001.1"/>
</dbReference>
<comment type="subcellular location">
    <subcellularLocation>
        <location evidence="1">Periplasm</location>
    </subcellularLocation>
</comment>
<proteinExistence type="inferred from homology"/>